<gene>
    <name evidence="1" type="ORF">EVAR_25129_1</name>
</gene>
<dbReference type="AlphaFoldDB" id="A0A4C1XKL3"/>
<comment type="caution">
    <text evidence="1">The sequence shown here is derived from an EMBL/GenBank/DDBJ whole genome shotgun (WGS) entry which is preliminary data.</text>
</comment>
<keyword evidence="2" id="KW-1185">Reference proteome</keyword>
<protein>
    <submittedName>
        <fullName evidence="1">Uncharacterized protein</fullName>
    </submittedName>
</protein>
<proteinExistence type="predicted"/>
<evidence type="ECO:0000313" key="2">
    <source>
        <dbReference type="Proteomes" id="UP000299102"/>
    </source>
</evidence>
<accession>A0A4C1XKL3</accession>
<dbReference type="Proteomes" id="UP000299102">
    <property type="component" value="Unassembled WGS sequence"/>
</dbReference>
<reference evidence="1 2" key="1">
    <citation type="journal article" date="2019" name="Commun. Biol.">
        <title>The bagworm genome reveals a unique fibroin gene that provides high tensile strength.</title>
        <authorList>
            <person name="Kono N."/>
            <person name="Nakamura H."/>
            <person name="Ohtoshi R."/>
            <person name="Tomita M."/>
            <person name="Numata K."/>
            <person name="Arakawa K."/>
        </authorList>
    </citation>
    <scope>NUCLEOTIDE SEQUENCE [LARGE SCALE GENOMIC DNA]</scope>
</reference>
<dbReference type="EMBL" id="BGZK01000884">
    <property type="protein sequence ID" value="GBP63978.1"/>
    <property type="molecule type" value="Genomic_DNA"/>
</dbReference>
<evidence type="ECO:0000313" key="1">
    <source>
        <dbReference type="EMBL" id="GBP63978.1"/>
    </source>
</evidence>
<sequence>MVFGRSLELTRRIRGEFRSSIRKQIKGPLRHTNQLTPKRLFNPKTRKIAANPEEDRYRYRDWHLDSDIQNCDWKQSSLNFNSRTA</sequence>
<organism evidence="1 2">
    <name type="scientific">Eumeta variegata</name>
    <name type="common">Bagworm moth</name>
    <name type="synonym">Eumeta japonica</name>
    <dbReference type="NCBI Taxonomy" id="151549"/>
    <lineage>
        <taxon>Eukaryota</taxon>
        <taxon>Metazoa</taxon>
        <taxon>Ecdysozoa</taxon>
        <taxon>Arthropoda</taxon>
        <taxon>Hexapoda</taxon>
        <taxon>Insecta</taxon>
        <taxon>Pterygota</taxon>
        <taxon>Neoptera</taxon>
        <taxon>Endopterygota</taxon>
        <taxon>Lepidoptera</taxon>
        <taxon>Glossata</taxon>
        <taxon>Ditrysia</taxon>
        <taxon>Tineoidea</taxon>
        <taxon>Psychidae</taxon>
        <taxon>Oiketicinae</taxon>
        <taxon>Eumeta</taxon>
    </lineage>
</organism>
<name>A0A4C1XKL3_EUMVA</name>